<protein>
    <submittedName>
        <fullName evidence="1">Histone acetyltransferase</fullName>
    </submittedName>
</protein>
<comment type="caution">
    <text evidence="1">The sequence shown here is derived from an EMBL/GenBank/DDBJ whole genome shotgun (WGS) entry which is preliminary data.</text>
</comment>
<dbReference type="EMBL" id="ASHM01117410">
    <property type="protein sequence ID" value="PNX70964.1"/>
    <property type="molecule type" value="Genomic_DNA"/>
</dbReference>
<dbReference type="GO" id="GO:0016740">
    <property type="term" value="F:transferase activity"/>
    <property type="evidence" value="ECO:0007669"/>
    <property type="project" value="UniProtKB-KW"/>
</dbReference>
<proteinExistence type="predicted"/>
<reference evidence="1 2" key="1">
    <citation type="journal article" date="2014" name="Am. J. Bot.">
        <title>Genome assembly and annotation for red clover (Trifolium pratense; Fabaceae).</title>
        <authorList>
            <person name="Istvanek J."/>
            <person name="Jaros M."/>
            <person name="Krenek A."/>
            <person name="Repkova J."/>
        </authorList>
    </citation>
    <scope>NUCLEOTIDE SEQUENCE [LARGE SCALE GENOMIC DNA]</scope>
    <source>
        <strain evidence="2">cv. Tatra</strain>
        <tissue evidence="1">Young leaves</tissue>
    </source>
</reference>
<name>A0A2K3KXF3_TRIPR</name>
<dbReference type="Proteomes" id="UP000236291">
    <property type="component" value="Unassembled WGS sequence"/>
</dbReference>
<sequence length="138" mass="15699">MHVLYDLYVSGRGSYLPQQHANNVETNLSNHRDSLGTMQNNECMKIPTAVGKSLQSEDSNLMLPQLVSMDTSEHSNLFPRMRSSLELKDTMQKRSHNDNNESMLLPTKRQKMMDYTFGVSSFNDASIDQSTHEMVQPS</sequence>
<organism evidence="1 2">
    <name type="scientific">Trifolium pratense</name>
    <name type="common">Red clover</name>
    <dbReference type="NCBI Taxonomy" id="57577"/>
    <lineage>
        <taxon>Eukaryota</taxon>
        <taxon>Viridiplantae</taxon>
        <taxon>Streptophyta</taxon>
        <taxon>Embryophyta</taxon>
        <taxon>Tracheophyta</taxon>
        <taxon>Spermatophyta</taxon>
        <taxon>Magnoliopsida</taxon>
        <taxon>eudicotyledons</taxon>
        <taxon>Gunneridae</taxon>
        <taxon>Pentapetalae</taxon>
        <taxon>rosids</taxon>
        <taxon>fabids</taxon>
        <taxon>Fabales</taxon>
        <taxon>Fabaceae</taxon>
        <taxon>Papilionoideae</taxon>
        <taxon>50 kb inversion clade</taxon>
        <taxon>NPAAA clade</taxon>
        <taxon>Hologalegina</taxon>
        <taxon>IRL clade</taxon>
        <taxon>Trifolieae</taxon>
        <taxon>Trifolium</taxon>
    </lineage>
</organism>
<reference evidence="1 2" key="2">
    <citation type="journal article" date="2017" name="Front. Plant Sci.">
        <title>Gene Classification and Mining of Molecular Markers Useful in Red Clover (Trifolium pratense) Breeding.</title>
        <authorList>
            <person name="Istvanek J."/>
            <person name="Dluhosova J."/>
            <person name="Dluhos P."/>
            <person name="Patkova L."/>
            <person name="Nedelnik J."/>
            <person name="Repkova J."/>
        </authorList>
    </citation>
    <scope>NUCLEOTIDE SEQUENCE [LARGE SCALE GENOMIC DNA]</scope>
    <source>
        <strain evidence="2">cv. Tatra</strain>
        <tissue evidence="1">Young leaves</tissue>
    </source>
</reference>
<gene>
    <name evidence="1" type="ORF">L195_g057920</name>
</gene>
<accession>A0A2K3KXF3</accession>
<dbReference type="AlphaFoldDB" id="A0A2K3KXF3"/>
<keyword evidence="1" id="KW-0808">Transferase</keyword>
<evidence type="ECO:0000313" key="2">
    <source>
        <dbReference type="Proteomes" id="UP000236291"/>
    </source>
</evidence>
<evidence type="ECO:0000313" key="1">
    <source>
        <dbReference type="EMBL" id="PNX70964.1"/>
    </source>
</evidence>
<feature type="non-terminal residue" evidence="1">
    <location>
        <position position="138"/>
    </location>
</feature>